<keyword evidence="4" id="KW-0131">Cell cycle</keyword>
<evidence type="ECO:0000259" key="5">
    <source>
        <dbReference type="SMART" id="SM01332"/>
    </source>
</evidence>
<dbReference type="InterPro" id="IPR036915">
    <property type="entry name" value="Cyclin-like_sf"/>
</dbReference>
<evidence type="ECO:0000256" key="4">
    <source>
        <dbReference type="ARBA" id="ARBA00023306"/>
    </source>
</evidence>
<evidence type="ECO:0000256" key="2">
    <source>
        <dbReference type="ARBA" id="ARBA00022618"/>
    </source>
</evidence>
<dbReference type="EMBL" id="JAWPEI010000002">
    <property type="protein sequence ID" value="KAK4734505.1"/>
    <property type="molecule type" value="Genomic_DNA"/>
</dbReference>
<dbReference type="SUPFAM" id="SSF47954">
    <property type="entry name" value="Cyclin-like"/>
    <property type="match status" value="1"/>
</dbReference>
<feature type="domain" description="Cyclin C-terminal" evidence="5">
    <location>
        <begin position="16"/>
        <end position="134"/>
    </location>
</feature>
<proteinExistence type="inferred from homology"/>
<keyword evidence="2" id="KW-0132">Cell division</keyword>
<sequence length="136" mass="15828">MESAVLNYLKFEMTAPTAKCFLRRFVRAAQGLNEVLSLQLEHLASCIPELPLLEYDMLCYFITHCCFYNFLGKKYVLFPSMKPWNSTLRHYTLYQPSDLRDCVMALHSLCCNNNNSSLPAVREKYSQHNVIYPSPF</sequence>
<comment type="caution">
    <text evidence="6">The sequence shown here is derived from an EMBL/GenBank/DDBJ whole genome shotgun (WGS) entry which is preliminary data.</text>
</comment>
<accession>A0AAV9MBU8</accession>
<evidence type="ECO:0000313" key="7">
    <source>
        <dbReference type="Proteomes" id="UP001311915"/>
    </source>
</evidence>
<dbReference type="Proteomes" id="UP001311915">
    <property type="component" value="Unassembled WGS sequence"/>
</dbReference>
<dbReference type="FunFam" id="1.10.472.10:FF:000013">
    <property type="entry name" value="Cyclin A1"/>
    <property type="match status" value="1"/>
</dbReference>
<gene>
    <name evidence="6" type="ORF">R3W88_008766</name>
</gene>
<protein>
    <recommendedName>
        <fullName evidence="5">Cyclin C-terminal domain-containing protein</fullName>
    </recommendedName>
</protein>
<dbReference type="AlphaFoldDB" id="A0AAV9MBU8"/>
<name>A0AAV9MBU8_9SOLN</name>
<organism evidence="6 7">
    <name type="scientific">Solanum pinnatisectum</name>
    <name type="common">tansyleaf nightshade</name>
    <dbReference type="NCBI Taxonomy" id="50273"/>
    <lineage>
        <taxon>Eukaryota</taxon>
        <taxon>Viridiplantae</taxon>
        <taxon>Streptophyta</taxon>
        <taxon>Embryophyta</taxon>
        <taxon>Tracheophyta</taxon>
        <taxon>Spermatophyta</taxon>
        <taxon>Magnoliopsida</taxon>
        <taxon>eudicotyledons</taxon>
        <taxon>Gunneridae</taxon>
        <taxon>Pentapetalae</taxon>
        <taxon>asterids</taxon>
        <taxon>lamiids</taxon>
        <taxon>Solanales</taxon>
        <taxon>Solanaceae</taxon>
        <taxon>Solanoideae</taxon>
        <taxon>Solaneae</taxon>
        <taxon>Solanum</taxon>
    </lineage>
</organism>
<dbReference type="InterPro" id="IPR004367">
    <property type="entry name" value="Cyclin_C-dom"/>
</dbReference>
<dbReference type="SMART" id="SM01332">
    <property type="entry name" value="Cyclin_C"/>
    <property type="match status" value="1"/>
</dbReference>
<keyword evidence="3" id="KW-0195">Cyclin</keyword>
<evidence type="ECO:0000313" key="6">
    <source>
        <dbReference type="EMBL" id="KAK4734505.1"/>
    </source>
</evidence>
<evidence type="ECO:0000256" key="1">
    <source>
        <dbReference type="ARBA" id="ARBA00006955"/>
    </source>
</evidence>
<evidence type="ECO:0000256" key="3">
    <source>
        <dbReference type="ARBA" id="ARBA00023127"/>
    </source>
</evidence>
<reference evidence="6 7" key="1">
    <citation type="submission" date="2023-10" db="EMBL/GenBank/DDBJ databases">
        <title>Genome-Wide Identification Analysis in wild type Solanum Pinnatisectum Reveals Some Genes Defensing Phytophthora Infestans.</title>
        <authorList>
            <person name="Sun C."/>
        </authorList>
    </citation>
    <scope>NUCLEOTIDE SEQUENCE [LARGE SCALE GENOMIC DNA]</scope>
    <source>
        <strain evidence="6">LQN</strain>
        <tissue evidence="6">Leaf</tissue>
    </source>
</reference>
<dbReference type="GO" id="GO:0051301">
    <property type="term" value="P:cell division"/>
    <property type="evidence" value="ECO:0007669"/>
    <property type="project" value="UniProtKB-KW"/>
</dbReference>
<keyword evidence="7" id="KW-1185">Reference proteome</keyword>
<dbReference type="Gene3D" id="1.10.472.10">
    <property type="entry name" value="Cyclin-like"/>
    <property type="match status" value="1"/>
</dbReference>
<comment type="similarity">
    <text evidence="1">Belongs to the cyclin family. Cyclin AB subfamily.</text>
</comment>
<dbReference type="Pfam" id="PF02984">
    <property type="entry name" value="Cyclin_C"/>
    <property type="match status" value="1"/>
</dbReference>